<name>A0ABV0EEG6_9BURK</name>
<dbReference type="RefSeq" id="WP_347306408.1">
    <property type="nucleotide sequence ID" value="NZ_JBAJEX010000001.1"/>
</dbReference>
<feature type="domain" description="Transglycosylase SLT" evidence="2">
    <location>
        <begin position="35"/>
        <end position="321"/>
    </location>
</feature>
<evidence type="ECO:0000313" key="3">
    <source>
        <dbReference type="EMBL" id="MEO1765873.1"/>
    </source>
</evidence>
<comment type="caution">
    <text evidence="3">The sequence shown here is derived from an EMBL/GenBank/DDBJ whole genome shotgun (WGS) entry which is preliminary data.</text>
</comment>
<dbReference type="SUPFAM" id="SSF53955">
    <property type="entry name" value="Lysozyme-like"/>
    <property type="match status" value="1"/>
</dbReference>
<evidence type="ECO:0000259" key="2">
    <source>
        <dbReference type="Pfam" id="PF13406"/>
    </source>
</evidence>
<dbReference type="CDD" id="cd13399">
    <property type="entry name" value="Slt35-like"/>
    <property type="match status" value="1"/>
</dbReference>
<sequence length="337" mass="37406">MRALFVMLLLAVSLPVAARRGPDPGPLFAAQPGYERFVQGLADTLSLDRQQLDHLFRQVHIKPQILRAISLPAEARPWDQYRPLFFNEARIQGGVAFWEGHADALARARETYGVPEAVIVAILGVETQYGRNMGGWRVLDALTTLAVAYPPRADYFRRELTEFLLFTREQGVDALTVKGSYAGAMGLGQFMPSSCRKYGVDFDGDGHADLWRNPVDAIGSVAHYLQAFGWQPGGRVVVPVEVAGEATRELANTGWSTRKTVAEWRRLGVNQATPLPEDEQAMLVRLDTTSGPEFWLAFQNYYVITRYNRSFQYALAVYQLASAIAASRFTACGADPC</sequence>
<dbReference type="Gene3D" id="1.10.530.10">
    <property type="match status" value="1"/>
</dbReference>
<keyword evidence="4" id="KW-1185">Reference proteome</keyword>
<organism evidence="3 4">
    <name type="scientific">Thiobacter aerophilum</name>
    <dbReference type="NCBI Taxonomy" id="3121275"/>
    <lineage>
        <taxon>Bacteria</taxon>
        <taxon>Pseudomonadati</taxon>
        <taxon>Pseudomonadota</taxon>
        <taxon>Betaproteobacteria</taxon>
        <taxon>Burkholderiales</taxon>
        <taxon>Thiobacteraceae</taxon>
        <taxon>Thiobacter</taxon>
    </lineage>
</organism>
<dbReference type="Proteomes" id="UP001482231">
    <property type="component" value="Unassembled WGS sequence"/>
</dbReference>
<dbReference type="EMBL" id="JBAJEX010000001">
    <property type="protein sequence ID" value="MEO1765873.1"/>
    <property type="molecule type" value="Genomic_DNA"/>
</dbReference>
<dbReference type="InterPro" id="IPR011757">
    <property type="entry name" value="Lytic_transglycosylase_MltB"/>
</dbReference>
<gene>
    <name evidence="3" type="primary">mltB</name>
    <name evidence="3" type="ORF">V6E02_01380</name>
</gene>
<dbReference type="PANTHER" id="PTHR30163">
    <property type="entry name" value="MEMBRANE-BOUND LYTIC MUREIN TRANSGLYCOSYLASE B"/>
    <property type="match status" value="1"/>
</dbReference>
<dbReference type="InterPro" id="IPR043426">
    <property type="entry name" value="MltB-like"/>
</dbReference>
<dbReference type="Gene3D" id="1.10.8.350">
    <property type="entry name" value="Bacterial muramidase"/>
    <property type="match status" value="1"/>
</dbReference>
<accession>A0ABV0EEG6</accession>
<keyword evidence="1" id="KW-0732">Signal</keyword>
<dbReference type="InterPro" id="IPR031304">
    <property type="entry name" value="SLT_2"/>
</dbReference>
<dbReference type="NCBIfam" id="TIGR02282">
    <property type="entry name" value="MltB"/>
    <property type="match status" value="1"/>
</dbReference>
<dbReference type="PANTHER" id="PTHR30163:SF9">
    <property type="entry name" value="MEMBRANE-BOUND LYTIC MUREIN TRANSGLYCOSYLASE B"/>
    <property type="match status" value="1"/>
</dbReference>
<evidence type="ECO:0000256" key="1">
    <source>
        <dbReference type="SAM" id="SignalP"/>
    </source>
</evidence>
<evidence type="ECO:0000313" key="4">
    <source>
        <dbReference type="Proteomes" id="UP001482231"/>
    </source>
</evidence>
<feature type="signal peptide" evidence="1">
    <location>
        <begin position="1"/>
        <end position="18"/>
    </location>
</feature>
<feature type="chain" id="PRO_5046985879" evidence="1">
    <location>
        <begin position="19"/>
        <end position="337"/>
    </location>
</feature>
<dbReference type="InterPro" id="IPR023346">
    <property type="entry name" value="Lysozyme-like_dom_sf"/>
</dbReference>
<reference evidence="3 4" key="1">
    <citation type="submission" date="2024-02" db="EMBL/GenBank/DDBJ databases">
        <title>New thermophilic sulfur-oxidizing bacteria from a hot springs of the Uzon caldera (Kamchatka, Russia).</title>
        <authorList>
            <person name="Dukat A.M."/>
            <person name="Elcheninov A.G."/>
            <person name="Frolov E.N."/>
        </authorList>
    </citation>
    <scope>NUCLEOTIDE SEQUENCE [LARGE SCALE GENOMIC DNA]</scope>
    <source>
        <strain evidence="3 4">AK1</strain>
    </source>
</reference>
<dbReference type="Pfam" id="PF13406">
    <property type="entry name" value="SLT_2"/>
    <property type="match status" value="1"/>
</dbReference>
<proteinExistence type="predicted"/>
<protein>
    <submittedName>
        <fullName evidence="3">Lytic murein transglycosylase B</fullName>
    </submittedName>
</protein>